<sequence>MKNLKAVTIAFVAGALFTISTQSFAAESFSKISAILRPDYTVKVDGKNVKLGNAPIAYNGTTYVPLREAGKILGYNVGFKSGTITLDQTEKDVEPVEPITSETATETEWVSVSDLKIKGITVAKTDDASKLIISRGDKSLTIRLPEEGEVGLYQGGISVTVKDGEVFFNSFTLESF</sequence>
<reference evidence="3 4" key="1">
    <citation type="submission" date="2020-04" db="EMBL/GenBank/DDBJ databases">
        <title>Genome sequencing of novel species.</title>
        <authorList>
            <person name="Heo J."/>
            <person name="Kim S.-J."/>
            <person name="Kim J.-S."/>
            <person name="Hong S.-B."/>
            <person name="Kwon S.-W."/>
        </authorList>
    </citation>
    <scope>NUCLEOTIDE SEQUENCE [LARGE SCALE GENOMIC DNA]</scope>
    <source>
        <strain evidence="3 4">MFER-1</strain>
    </source>
</reference>
<evidence type="ECO:0000259" key="2">
    <source>
        <dbReference type="Pfam" id="PF07833"/>
    </source>
</evidence>
<dbReference type="Pfam" id="PF07833">
    <property type="entry name" value="Cu_amine_oxidN1"/>
    <property type="match status" value="1"/>
</dbReference>
<evidence type="ECO:0000313" key="3">
    <source>
        <dbReference type="EMBL" id="QJD81730.1"/>
    </source>
</evidence>
<keyword evidence="4" id="KW-1185">Reference proteome</keyword>
<dbReference type="InterPro" id="IPR012854">
    <property type="entry name" value="Cu_amine_oxidase-like_N"/>
</dbReference>
<proteinExistence type="predicted"/>
<feature type="chain" id="PRO_5030738013" description="Copper amine oxidase-like N-terminal domain-containing protein" evidence="1">
    <location>
        <begin position="26"/>
        <end position="176"/>
    </location>
</feature>
<organism evidence="3 4">
    <name type="scientific">Cohnella herbarum</name>
    <dbReference type="NCBI Taxonomy" id="2728023"/>
    <lineage>
        <taxon>Bacteria</taxon>
        <taxon>Bacillati</taxon>
        <taxon>Bacillota</taxon>
        <taxon>Bacilli</taxon>
        <taxon>Bacillales</taxon>
        <taxon>Paenibacillaceae</taxon>
        <taxon>Cohnella</taxon>
    </lineage>
</organism>
<protein>
    <recommendedName>
        <fullName evidence="2">Copper amine oxidase-like N-terminal domain-containing protein</fullName>
    </recommendedName>
</protein>
<evidence type="ECO:0000256" key="1">
    <source>
        <dbReference type="SAM" id="SignalP"/>
    </source>
</evidence>
<accession>A0A7Z2VF08</accession>
<feature type="signal peptide" evidence="1">
    <location>
        <begin position="1"/>
        <end position="25"/>
    </location>
</feature>
<dbReference type="RefSeq" id="WP_169278036.1">
    <property type="nucleotide sequence ID" value="NZ_CP051680.1"/>
</dbReference>
<dbReference type="EMBL" id="CP051680">
    <property type="protein sequence ID" value="QJD81730.1"/>
    <property type="molecule type" value="Genomic_DNA"/>
</dbReference>
<evidence type="ECO:0000313" key="4">
    <source>
        <dbReference type="Proteomes" id="UP000502248"/>
    </source>
</evidence>
<dbReference type="Gene3D" id="3.30.457.10">
    <property type="entry name" value="Copper amine oxidase-like, N-terminal domain"/>
    <property type="match status" value="1"/>
</dbReference>
<dbReference type="AlphaFoldDB" id="A0A7Z2VF08"/>
<dbReference type="KEGG" id="cheb:HH215_00045"/>
<dbReference type="SUPFAM" id="SSF55383">
    <property type="entry name" value="Copper amine oxidase, domain N"/>
    <property type="match status" value="1"/>
</dbReference>
<gene>
    <name evidence="3" type="ORF">HH215_00045</name>
</gene>
<dbReference type="InterPro" id="IPR036582">
    <property type="entry name" value="Mao_N_sf"/>
</dbReference>
<dbReference type="Proteomes" id="UP000502248">
    <property type="component" value="Chromosome"/>
</dbReference>
<feature type="domain" description="Copper amine oxidase-like N-terminal" evidence="2">
    <location>
        <begin position="43"/>
        <end position="93"/>
    </location>
</feature>
<name>A0A7Z2VF08_9BACL</name>
<keyword evidence="1" id="KW-0732">Signal</keyword>